<dbReference type="OrthoDB" id="6377028at2"/>
<gene>
    <name evidence="4" type="ordered locus">Thivi_0522</name>
</gene>
<feature type="coiled-coil region" evidence="1">
    <location>
        <begin position="156"/>
        <end position="194"/>
    </location>
</feature>
<evidence type="ECO:0000256" key="1">
    <source>
        <dbReference type="SAM" id="Coils"/>
    </source>
</evidence>
<dbReference type="AlphaFoldDB" id="I3Y6G4"/>
<organism evidence="4 5">
    <name type="scientific">Thiocystis violascens (strain ATCC 17096 / DSM 198 / 6111)</name>
    <name type="common">Chromatium violascens</name>
    <dbReference type="NCBI Taxonomy" id="765911"/>
    <lineage>
        <taxon>Bacteria</taxon>
        <taxon>Pseudomonadati</taxon>
        <taxon>Pseudomonadota</taxon>
        <taxon>Gammaproteobacteria</taxon>
        <taxon>Chromatiales</taxon>
        <taxon>Chromatiaceae</taxon>
        <taxon>Thiocystis</taxon>
    </lineage>
</organism>
<sequence>MNTSPWSNVELIQGPGQSSPKMARGRRWKVFLGVFLLATAVGLAIVYSREPIYRATASVLTVKPKAVDTPSAAADLEHVAIQSRLLLGESLLDQVGRRLAEEGETELARQDVLRGMLSVIPVAETNLLELRAEGSPPERLQRIVNHWAAAYEGLRAEEIAAATERTTAELEDEQEQLARKIEAARTQLQTFRERHDIVSLEREENRTLSSLKGLNDSLNKARAEWIAAKAALKSTDSAIARNETVAPPEQKADLARLTLAVQRARDHLDDLRGRYTQEYIDRHPSFRDLPAELRSLESELEQAVKLARITARDDARQNVEKARDSMNQLERSLEEQQRGVQVFTQRFKEFSALEEGLSRLEGLFADNQERLAQIQVRNLEKYPPIQVVEWAHAPTRPIHPNYPRDLLIALASALASALFATWLFDYLSERAQPQNVSFLGMRIDQSGRFQPLGNSAAANELLQGGATTTDLLPSDDDSRPAPVIELSRLPRELASSEIASVLNAADALTAAYCVLLLSGVKPAEFASLHPGCLNEKAGSISVPGAEARDLVLAPGAWRRLTPLIVDLESGAQPWSPKDLDAHFGAAALAAGLDDRRRVTALAIWQSYVFYLARQGVGLAQLRQRVGDLPPAIRKALASFASSNARLALSDVDWFHPVLSA</sequence>
<dbReference type="STRING" id="765911.Thivi_0522"/>
<keyword evidence="1" id="KW-0175">Coiled coil</keyword>
<proteinExistence type="predicted"/>
<reference evidence="4 5" key="1">
    <citation type="submission" date="2012-06" db="EMBL/GenBank/DDBJ databases">
        <title>Complete sequence of Thiocystis violascens DSM 198.</title>
        <authorList>
            <consortium name="US DOE Joint Genome Institute"/>
            <person name="Lucas S."/>
            <person name="Han J."/>
            <person name="Lapidus A."/>
            <person name="Cheng J.-F."/>
            <person name="Goodwin L."/>
            <person name="Pitluck S."/>
            <person name="Peters L."/>
            <person name="Ovchinnikova G."/>
            <person name="Teshima H."/>
            <person name="Detter J.C."/>
            <person name="Han C."/>
            <person name="Tapia R."/>
            <person name="Land M."/>
            <person name="Hauser L."/>
            <person name="Kyrpides N."/>
            <person name="Ivanova N."/>
            <person name="Pagani I."/>
            <person name="Vogl K."/>
            <person name="Liu Z."/>
            <person name="Frigaard N.-U."/>
            <person name="Bryant D."/>
            <person name="Woyke T."/>
        </authorList>
    </citation>
    <scope>NUCLEOTIDE SEQUENCE [LARGE SCALE GENOMIC DNA]</scope>
    <source>
        <strain evidence="5">ATCC 17096 / DSM 198 / 6111</strain>
    </source>
</reference>
<dbReference type="PANTHER" id="PTHR32309:SF13">
    <property type="entry name" value="FERRIC ENTEROBACTIN TRANSPORT PROTEIN FEPE"/>
    <property type="match status" value="1"/>
</dbReference>
<dbReference type="RefSeq" id="WP_014777080.1">
    <property type="nucleotide sequence ID" value="NC_018012.1"/>
</dbReference>
<keyword evidence="5" id="KW-1185">Reference proteome</keyword>
<dbReference type="eggNOG" id="COG3206">
    <property type="taxonomic scope" value="Bacteria"/>
</dbReference>
<dbReference type="InterPro" id="IPR050445">
    <property type="entry name" value="Bact_polysacc_biosynth/exp"/>
</dbReference>
<keyword evidence="3" id="KW-1133">Transmembrane helix</keyword>
<dbReference type="EMBL" id="CP003154">
    <property type="protein sequence ID" value="AFL72582.1"/>
    <property type="molecule type" value="Genomic_DNA"/>
</dbReference>
<feature type="coiled-coil region" evidence="1">
    <location>
        <begin position="312"/>
        <end position="346"/>
    </location>
</feature>
<evidence type="ECO:0000256" key="2">
    <source>
        <dbReference type="SAM" id="MobiDB-lite"/>
    </source>
</evidence>
<dbReference type="GO" id="GO:0004713">
    <property type="term" value="F:protein tyrosine kinase activity"/>
    <property type="evidence" value="ECO:0007669"/>
    <property type="project" value="TreeGrafter"/>
</dbReference>
<evidence type="ECO:0000313" key="4">
    <source>
        <dbReference type="EMBL" id="AFL72582.1"/>
    </source>
</evidence>
<dbReference type="GO" id="GO:0005886">
    <property type="term" value="C:plasma membrane"/>
    <property type="evidence" value="ECO:0007669"/>
    <property type="project" value="TreeGrafter"/>
</dbReference>
<feature type="region of interest" description="Disordered" evidence="2">
    <location>
        <begin position="1"/>
        <end position="22"/>
    </location>
</feature>
<dbReference type="KEGG" id="tvi:Thivi_0522"/>
<name>I3Y6G4_THIV6</name>
<protein>
    <submittedName>
        <fullName evidence="4">Uncharacterized protein involved in exopolysaccharide biosynthesis</fullName>
    </submittedName>
</protein>
<dbReference type="HOGENOM" id="CLU_415511_0_0_6"/>
<evidence type="ECO:0000256" key="3">
    <source>
        <dbReference type="SAM" id="Phobius"/>
    </source>
</evidence>
<evidence type="ECO:0000313" key="5">
    <source>
        <dbReference type="Proteomes" id="UP000006062"/>
    </source>
</evidence>
<keyword evidence="3" id="KW-0812">Transmembrane</keyword>
<dbReference type="PANTHER" id="PTHR32309">
    <property type="entry name" value="TYROSINE-PROTEIN KINASE"/>
    <property type="match status" value="1"/>
</dbReference>
<feature type="transmembrane region" description="Helical" evidence="3">
    <location>
        <begin position="30"/>
        <end position="48"/>
    </location>
</feature>
<accession>I3Y6G4</accession>
<keyword evidence="3" id="KW-0472">Membrane</keyword>
<dbReference type="Proteomes" id="UP000006062">
    <property type="component" value="Chromosome"/>
</dbReference>